<sequence length="131" mass="13848">MNTPEWIKPGIYGVAIGAAVVGIVGIVGFTWGGWVTGGTAQDRAMAMSQNDVVAAMVPVCLDMARSDRDRTAKLATIRDASTYQRRDALMDAGWATVPGAKAPDRDIAQACLTSLDVDAIPERPEIAEDQG</sequence>
<dbReference type="STRING" id="639004.SAMN04488239_11185"/>
<evidence type="ECO:0000313" key="2">
    <source>
        <dbReference type="EMBL" id="SDD87301.1"/>
    </source>
</evidence>
<organism evidence="2 3">
    <name type="scientific">Ruegeria marina</name>
    <dbReference type="NCBI Taxonomy" id="639004"/>
    <lineage>
        <taxon>Bacteria</taxon>
        <taxon>Pseudomonadati</taxon>
        <taxon>Pseudomonadota</taxon>
        <taxon>Alphaproteobacteria</taxon>
        <taxon>Rhodobacterales</taxon>
        <taxon>Roseobacteraceae</taxon>
        <taxon>Ruegeria</taxon>
    </lineage>
</organism>
<feature type="transmembrane region" description="Helical" evidence="1">
    <location>
        <begin position="12"/>
        <end position="35"/>
    </location>
</feature>
<evidence type="ECO:0000256" key="1">
    <source>
        <dbReference type="SAM" id="Phobius"/>
    </source>
</evidence>
<gene>
    <name evidence="2" type="ORF">SAMN04488239_11185</name>
</gene>
<evidence type="ECO:0000313" key="3">
    <source>
        <dbReference type="Proteomes" id="UP000199628"/>
    </source>
</evidence>
<dbReference type="RefSeq" id="WP_093033546.1">
    <property type="nucleotide sequence ID" value="NZ_FMZV01000011.1"/>
</dbReference>
<dbReference type="EMBL" id="FMZV01000011">
    <property type="protein sequence ID" value="SDD87301.1"/>
    <property type="molecule type" value="Genomic_DNA"/>
</dbReference>
<keyword evidence="3" id="KW-1185">Reference proteome</keyword>
<name>A0A1G6YAM1_9RHOB</name>
<keyword evidence="1" id="KW-1133">Transmembrane helix</keyword>
<reference evidence="3" key="1">
    <citation type="submission" date="2016-10" db="EMBL/GenBank/DDBJ databases">
        <authorList>
            <person name="Varghese N."/>
            <person name="Submissions S."/>
        </authorList>
    </citation>
    <scope>NUCLEOTIDE SEQUENCE [LARGE SCALE GENOMIC DNA]</scope>
    <source>
        <strain evidence="3">CGMCC 1.9108</strain>
    </source>
</reference>
<dbReference type="OrthoDB" id="5514977at2"/>
<dbReference type="Proteomes" id="UP000199628">
    <property type="component" value="Unassembled WGS sequence"/>
</dbReference>
<keyword evidence="1" id="KW-0472">Membrane</keyword>
<keyword evidence="1" id="KW-0812">Transmembrane</keyword>
<protein>
    <submittedName>
        <fullName evidence="2">Uncharacterized protein</fullName>
    </submittedName>
</protein>
<proteinExistence type="predicted"/>
<accession>A0A1G6YAM1</accession>
<dbReference type="AlphaFoldDB" id="A0A1G6YAM1"/>